<dbReference type="Proteomes" id="UP000077856">
    <property type="component" value="Chromosome"/>
</dbReference>
<evidence type="ECO:0000256" key="4">
    <source>
        <dbReference type="ARBA" id="ARBA00022605"/>
    </source>
</evidence>
<dbReference type="PANTHER" id="PTHR21039:SF0">
    <property type="entry name" value="HISTIDINOL-PHOSPHATASE"/>
    <property type="match status" value="1"/>
</dbReference>
<evidence type="ECO:0000313" key="11">
    <source>
        <dbReference type="Proteomes" id="UP000077856"/>
    </source>
</evidence>
<evidence type="ECO:0000256" key="3">
    <source>
        <dbReference type="ARBA" id="ARBA00013085"/>
    </source>
</evidence>
<dbReference type="GO" id="GO:0000105">
    <property type="term" value="P:L-histidine biosynthetic process"/>
    <property type="evidence" value="ECO:0007669"/>
    <property type="project" value="UniProtKB-UniRule"/>
</dbReference>
<sequence length="264" mass="30214">MLKDGHIHTPYCPHGTKDAFEDYVEKAINLGFKEISFTEHAPLPEGFEDPAPARDSAMRKEHLEKYFTDISRVKAAYQGKIRINAGLEVDYIEGFEQEIRKFLDMNGRYIDDSILSVHFLKHGSRYECLDYSPDVFAKMIKEYGSIEAVYLNYFRTLLLSIKADLGPFKPGRIGHITLVKKFQKKYPADREFREEINQILDEVQNKGYELDYNGAGFAKPLCKESYPPDWAAEAAAQKGISLVYGSDSHQAKEMGQGLDRMKHL</sequence>
<proteinExistence type="inferred from homology"/>
<protein>
    <recommendedName>
        <fullName evidence="3 8">Histidinol-phosphatase</fullName>
        <shortName evidence="8">HolPase</shortName>
        <ecNumber evidence="3 8">3.1.3.15</ecNumber>
    </recommendedName>
</protein>
<dbReference type="Gene3D" id="3.20.20.140">
    <property type="entry name" value="Metal-dependent hydrolases"/>
    <property type="match status" value="1"/>
</dbReference>
<keyword evidence="5 8" id="KW-0378">Hydrolase</keyword>
<dbReference type="SUPFAM" id="SSF89550">
    <property type="entry name" value="PHP domain-like"/>
    <property type="match status" value="1"/>
</dbReference>
<feature type="domain" description="PHP" evidence="9">
    <location>
        <begin position="4"/>
        <end position="213"/>
    </location>
</feature>
<evidence type="ECO:0000256" key="8">
    <source>
        <dbReference type="RuleBase" id="RU366003"/>
    </source>
</evidence>
<dbReference type="RefSeq" id="WP_019383056.1">
    <property type="nucleotide sequence ID" value="NZ_CP015506.1"/>
</dbReference>
<dbReference type="GO" id="GO:0005737">
    <property type="term" value="C:cytoplasm"/>
    <property type="evidence" value="ECO:0007669"/>
    <property type="project" value="TreeGrafter"/>
</dbReference>
<evidence type="ECO:0000256" key="2">
    <source>
        <dbReference type="ARBA" id="ARBA00009152"/>
    </source>
</evidence>
<dbReference type="KEGG" id="bon:A361_22405"/>
<dbReference type="PANTHER" id="PTHR21039">
    <property type="entry name" value="HISTIDINOL PHOSPHATASE-RELATED"/>
    <property type="match status" value="1"/>
</dbReference>
<dbReference type="NCBIfam" id="TIGR01856">
    <property type="entry name" value="hisJ_fam"/>
    <property type="match status" value="1"/>
</dbReference>
<dbReference type="InterPro" id="IPR010140">
    <property type="entry name" value="Histidinol_P_phosphatase_HisJ"/>
</dbReference>
<keyword evidence="6 8" id="KW-0368">Histidine biosynthesis</keyword>
<dbReference type="GO" id="GO:0004401">
    <property type="term" value="F:histidinol-phosphatase activity"/>
    <property type="evidence" value="ECO:0007669"/>
    <property type="project" value="UniProtKB-UniRule"/>
</dbReference>
<evidence type="ECO:0000256" key="1">
    <source>
        <dbReference type="ARBA" id="ARBA00004970"/>
    </source>
</evidence>
<name>A0A160MF40_9BACI</name>
<dbReference type="EC" id="3.1.3.15" evidence="3 8"/>
<organism evidence="10 11">
    <name type="scientific">Cytobacillus oceanisediminis 2691</name>
    <dbReference type="NCBI Taxonomy" id="1196031"/>
    <lineage>
        <taxon>Bacteria</taxon>
        <taxon>Bacillati</taxon>
        <taxon>Bacillota</taxon>
        <taxon>Bacilli</taxon>
        <taxon>Bacillales</taxon>
        <taxon>Bacillaceae</taxon>
        <taxon>Cytobacillus</taxon>
    </lineage>
</organism>
<gene>
    <name evidence="10" type="ORF">A361_22405</name>
</gene>
<dbReference type="InterPro" id="IPR004013">
    <property type="entry name" value="PHP_dom"/>
</dbReference>
<comment type="pathway">
    <text evidence="1 8">Amino-acid biosynthesis; L-histidine biosynthesis; L-histidine from 5-phospho-alpha-D-ribose 1-diphosphate: step 8/9.</text>
</comment>
<dbReference type="eggNOG" id="COG1387">
    <property type="taxonomic scope" value="Bacteria"/>
</dbReference>
<dbReference type="InterPro" id="IPR016195">
    <property type="entry name" value="Pol/histidinol_Pase-like"/>
</dbReference>
<dbReference type="UniPathway" id="UPA00031">
    <property type="reaction ID" value="UER00013"/>
</dbReference>
<comment type="similarity">
    <text evidence="2 8">Belongs to the PHP hydrolase family. HisK subfamily.</text>
</comment>
<evidence type="ECO:0000259" key="9">
    <source>
        <dbReference type="Pfam" id="PF02811"/>
    </source>
</evidence>
<evidence type="ECO:0000256" key="6">
    <source>
        <dbReference type="ARBA" id="ARBA00023102"/>
    </source>
</evidence>
<evidence type="ECO:0000256" key="5">
    <source>
        <dbReference type="ARBA" id="ARBA00022801"/>
    </source>
</evidence>
<reference evidence="10 11" key="1">
    <citation type="submission" date="2016-04" db="EMBL/GenBank/DDBJ databases">
        <title>Complete genome sequence of Bacillus oceanisediminis strain 2691.</title>
        <authorList>
            <person name="Jeong H."/>
            <person name="Kim H.J."/>
            <person name="Lee D.-W."/>
        </authorList>
    </citation>
    <scope>NUCLEOTIDE SEQUENCE [LARGE SCALE GENOMIC DNA]</scope>
    <source>
        <strain evidence="10 11">2691</strain>
    </source>
</reference>
<dbReference type="STRING" id="1196031.A361_22405"/>
<accession>A0A160MF40</accession>
<comment type="catalytic activity">
    <reaction evidence="7 8">
        <text>L-histidinol phosphate + H2O = L-histidinol + phosphate</text>
        <dbReference type="Rhea" id="RHEA:14465"/>
        <dbReference type="ChEBI" id="CHEBI:15377"/>
        <dbReference type="ChEBI" id="CHEBI:43474"/>
        <dbReference type="ChEBI" id="CHEBI:57699"/>
        <dbReference type="ChEBI" id="CHEBI:57980"/>
        <dbReference type="EC" id="3.1.3.15"/>
    </reaction>
</comment>
<keyword evidence="4 8" id="KW-0028">Amino-acid biosynthesis</keyword>
<dbReference type="AlphaFoldDB" id="A0A160MF40"/>
<evidence type="ECO:0000256" key="7">
    <source>
        <dbReference type="ARBA" id="ARBA00049158"/>
    </source>
</evidence>
<dbReference type="CDD" id="cd12110">
    <property type="entry name" value="PHP_HisPPase_Hisj_like"/>
    <property type="match status" value="1"/>
</dbReference>
<dbReference type="NCBIfam" id="NF005996">
    <property type="entry name" value="PRK08123.1"/>
    <property type="match status" value="1"/>
</dbReference>
<evidence type="ECO:0000313" key="10">
    <source>
        <dbReference type="EMBL" id="AND41796.1"/>
    </source>
</evidence>
<dbReference type="Pfam" id="PF02811">
    <property type="entry name" value="PHP"/>
    <property type="match status" value="1"/>
</dbReference>
<dbReference type="EMBL" id="CP015506">
    <property type="protein sequence ID" value="AND41796.1"/>
    <property type="molecule type" value="Genomic_DNA"/>
</dbReference>